<organism evidence="1 2">
    <name type="scientific">Ooceraea biroi</name>
    <name type="common">Clonal raider ant</name>
    <name type="synonym">Cerapachys biroi</name>
    <dbReference type="NCBI Taxonomy" id="2015173"/>
    <lineage>
        <taxon>Eukaryota</taxon>
        <taxon>Metazoa</taxon>
        <taxon>Ecdysozoa</taxon>
        <taxon>Arthropoda</taxon>
        <taxon>Hexapoda</taxon>
        <taxon>Insecta</taxon>
        <taxon>Pterygota</taxon>
        <taxon>Neoptera</taxon>
        <taxon>Endopterygota</taxon>
        <taxon>Hymenoptera</taxon>
        <taxon>Apocrita</taxon>
        <taxon>Aculeata</taxon>
        <taxon>Formicoidea</taxon>
        <taxon>Formicidae</taxon>
        <taxon>Dorylinae</taxon>
        <taxon>Ooceraea</taxon>
    </lineage>
</organism>
<gene>
    <name evidence="1" type="ORF">X777_03476</name>
</gene>
<evidence type="ECO:0000313" key="2">
    <source>
        <dbReference type="Proteomes" id="UP000053097"/>
    </source>
</evidence>
<accession>A0A026WM26</accession>
<dbReference type="EMBL" id="KK107168">
    <property type="protein sequence ID" value="EZA56144.1"/>
    <property type="molecule type" value="Genomic_DNA"/>
</dbReference>
<evidence type="ECO:0000313" key="1">
    <source>
        <dbReference type="EMBL" id="EZA56144.1"/>
    </source>
</evidence>
<sequence length="55" mass="6433">MRDSFAPPPEKRKFRPQELMAVAHFRLFPEYNTSINFSVVTNIDEPIACINNHSR</sequence>
<name>A0A026WM26_OOCBI</name>
<proteinExistence type="predicted"/>
<protein>
    <submittedName>
        <fullName evidence="1">Uncharacterized protein</fullName>
    </submittedName>
</protein>
<dbReference type="AlphaFoldDB" id="A0A026WM26"/>
<dbReference type="Proteomes" id="UP000053097">
    <property type="component" value="Unassembled WGS sequence"/>
</dbReference>
<keyword evidence="2" id="KW-1185">Reference proteome</keyword>
<reference evidence="1 2" key="1">
    <citation type="journal article" date="2014" name="Curr. Biol.">
        <title>The genome of the clonal raider ant Cerapachys biroi.</title>
        <authorList>
            <person name="Oxley P.R."/>
            <person name="Ji L."/>
            <person name="Fetter-Pruneda I."/>
            <person name="McKenzie S.K."/>
            <person name="Li C."/>
            <person name="Hu H."/>
            <person name="Zhang G."/>
            <person name="Kronauer D.J."/>
        </authorList>
    </citation>
    <scope>NUCLEOTIDE SEQUENCE [LARGE SCALE GENOMIC DNA]</scope>
</reference>